<keyword evidence="2" id="KW-1185">Reference proteome</keyword>
<organism evidence="1 2">
    <name type="scientific">Cryptosporangium aurantiacum</name>
    <dbReference type="NCBI Taxonomy" id="134849"/>
    <lineage>
        <taxon>Bacteria</taxon>
        <taxon>Bacillati</taxon>
        <taxon>Actinomycetota</taxon>
        <taxon>Actinomycetes</taxon>
        <taxon>Cryptosporangiales</taxon>
        <taxon>Cryptosporangiaceae</taxon>
        <taxon>Cryptosporangium</taxon>
    </lineage>
</organism>
<dbReference type="OrthoDB" id="569152at2"/>
<evidence type="ECO:0000313" key="1">
    <source>
        <dbReference type="EMBL" id="SHN13422.1"/>
    </source>
</evidence>
<protein>
    <submittedName>
        <fullName evidence="1">Uncharacterized protein</fullName>
    </submittedName>
</protein>
<name>A0A1M7P9I4_9ACTN</name>
<evidence type="ECO:0000313" key="2">
    <source>
        <dbReference type="Proteomes" id="UP000184440"/>
    </source>
</evidence>
<proteinExistence type="predicted"/>
<accession>A0A1M7P9I4</accession>
<gene>
    <name evidence="1" type="ORF">SAMN05443668_10394</name>
</gene>
<sequence length="417" mass="44705">MTDRPDERELRAELAHWRGAVAALSDLDTVAAPAAWAMLEDYLRSRVRARLERSIAELAAQGSAIALALDLGEPLGRVRARLLGLRRDYVRVETVVDFYGDAVGSRTNARLGRVLGGLDTLACDSMEVILRPLGHEVPPALVYVDKGMGAAILRAGVRLWGPGGPSPVAAIKLTRHNLGHPTALFHETGHQVAAQTGWVPQLADALDAVAARHASVGADLWGGWAGEIAADVHAFVLAGWSPVPALARVVDGSPSVVHRIRVGDPHPPAWLRVMFNVALCRAVYGAGPWDDLSRTWLERHDPRRMDSAGARVAAAGLPMLPALAETCLVRRYPAFCGRAITALADPELVSPVALDALEHRIGPALLTSAHLARRRPMQLVALLTRDQPSDPTHAAAATRRLHDWLARLAPIPLPSAA</sequence>
<dbReference type="Proteomes" id="UP000184440">
    <property type="component" value="Unassembled WGS sequence"/>
</dbReference>
<dbReference type="RefSeq" id="WP_073255534.1">
    <property type="nucleotide sequence ID" value="NZ_FRCS01000003.1"/>
</dbReference>
<dbReference type="STRING" id="134849.SAMN05443668_10394"/>
<reference evidence="1 2" key="1">
    <citation type="submission" date="2016-11" db="EMBL/GenBank/DDBJ databases">
        <authorList>
            <person name="Jaros S."/>
            <person name="Januszkiewicz K."/>
            <person name="Wedrychowicz H."/>
        </authorList>
    </citation>
    <scope>NUCLEOTIDE SEQUENCE [LARGE SCALE GENOMIC DNA]</scope>
    <source>
        <strain evidence="1 2">DSM 46144</strain>
    </source>
</reference>
<dbReference type="EMBL" id="FRCS01000003">
    <property type="protein sequence ID" value="SHN13422.1"/>
    <property type="molecule type" value="Genomic_DNA"/>
</dbReference>
<dbReference type="AlphaFoldDB" id="A0A1M7P9I4"/>